<dbReference type="GO" id="GO:0008168">
    <property type="term" value="F:methyltransferase activity"/>
    <property type="evidence" value="ECO:0007669"/>
    <property type="project" value="UniProtKB-KW"/>
</dbReference>
<dbReference type="InterPro" id="IPR007213">
    <property type="entry name" value="Ppm1/Ppm2/Tcmp"/>
</dbReference>
<proteinExistence type="predicted"/>
<dbReference type="InterPro" id="IPR029063">
    <property type="entry name" value="SAM-dependent_MTases_sf"/>
</dbReference>
<reference evidence="3 4" key="1">
    <citation type="submission" date="2022-11" db="EMBL/GenBank/DDBJ databases">
        <title>Mycobacterium sp. nov.</title>
        <authorList>
            <person name="Papic B."/>
            <person name="Spicic S."/>
            <person name="Duvnjak S."/>
        </authorList>
    </citation>
    <scope>NUCLEOTIDE SEQUENCE [LARGE SCALE GENOMIC DNA]</scope>
    <source>
        <strain evidence="3 4">CVI_P4</strain>
    </source>
</reference>
<evidence type="ECO:0000313" key="3">
    <source>
        <dbReference type="EMBL" id="MCX2935499.1"/>
    </source>
</evidence>
<gene>
    <name evidence="3" type="ORF">ORI27_02220</name>
</gene>
<dbReference type="EC" id="2.1.1.-" evidence="3"/>
<dbReference type="Proteomes" id="UP001300745">
    <property type="component" value="Unassembled WGS sequence"/>
</dbReference>
<dbReference type="PANTHER" id="PTHR43619">
    <property type="entry name" value="S-ADENOSYL-L-METHIONINE-DEPENDENT METHYLTRANSFERASE YKTD-RELATED"/>
    <property type="match status" value="1"/>
</dbReference>
<dbReference type="InterPro" id="IPR016874">
    <property type="entry name" value="TcmP-like"/>
</dbReference>
<dbReference type="PIRSF" id="PIRSF028177">
    <property type="entry name" value="Polyketide_synth_Omtfrase_TcmP"/>
    <property type="match status" value="1"/>
</dbReference>
<organism evidence="3 4">
    <name type="scientific">Mycobacterium pinniadriaticum</name>
    <dbReference type="NCBI Taxonomy" id="2994102"/>
    <lineage>
        <taxon>Bacteria</taxon>
        <taxon>Bacillati</taxon>
        <taxon>Actinomycetota</taxon>
        <taxon>Actinomycetes</taxon>
        <taxon>Mycobacteriales</taxon>
        <taxon>Mycobacteriaceae</taxon>
        <taxon>Mycobacterium</taxon>
    </lineage>
</organism>
<dbReference type="EMBL" id="JAPJDO010000002">
    <property type="protein sequence ID" value="MCX2935499.1"/>
    <property type="molecule type" value="Genomic_DNA"/>
</dbReference>
<dbReference type="Pfam" id="PF04072">
    <property type="entry name" value="LCM"/>
    <property type="match status" value="1"/>
</dbReference>
<evidence type="ECO:0000313" key="4">
    <source>
        <dbReference type="Proteomes" id="UP001300745"/>
    </source>
</evidence>
<keyword evidence="4" id="KW-1185">Reference proteome</keyword>
<keyword evidence="1 3" id="KW-0489">Methyltransferase</keyword>
<keyword evidence="2 3" id="KW-0808">Transferase</keyword>
<evidence type="ECO:0000256" key="1">
    <source>
        <dbReference type="ARBA" id="ARBA00022603"/>
    </source>
</evidence>
<dbReference type="PANTHER" id="PTHR43619:SF2">
    <property type="entry name" value="S-ADENOSYL-L-METHIONINE-DEPENDENT METHYLTRANSFERASES SUPERFAMILY PROTEIN"/>
    <property type="match status" value="1"/>
</dbReference>
<dbReference type="GO" id="GO:0032259">
    <property type="term" value="P:methylation"/>
    <property type="evidence" value="ECO:0007669"/>
    <property type="project" value="UniProtKB-KW"/>
</dbReference>
<sequence length="274" mass="31094">MASVPRITVDLHGPPQTMLATLYAKALDAQRQQPILRDVWAMDAVAHIDYDWTKTTITDRMSPAVTTRALHFDTWARQFLARHERAVVLHLGAGLDSRVYRLDPGPGVEWYDVDYPSIMQLREQIYPQRAHYHRIAASVTDPGWLDQIAADRPVLALAEGLTMYLTESDGIALLRRIVDRSPSGELQFDAFNRFGVRNQWLNSVVRRSGSTLHWGIDGPDDILAAVPGARLLAWLSPFEADSFRDVPRNYRVMARVMALVPALKTMAQYHRYAF</sequence>
<protein>
    <submittedName>
        <fullName evidence="3">Class I SAM-dependent methyltransferase</fullName>
        <ecNumber evidence="3">2.1.1.-</ecNumber>
    </submittedName>
</protein>
<name>A0ABT3S8K3_9MYCO</name>
<dbReference type="Gene3D" id="3.40.50.150">
    <property type="entry name" value="Vaccinia Virus protein VP39"/>
    <property type="match status" value="1"/>
</dbReference>
<accession>A0ABT3S8K3</accession>
<evidence type="ECO:0000256" key="2">
    <source>
        <dbReference type="ARBA" id="ARBA00022679"/>
    </source>
</evidence>
<dbReference type="SUPFAM" id="SSF53335">
    <property type="entry name" value="S-adenosyl-L-methionine-dependent methyltransferases"/>
    <property type="match status" value="1"/>
</dbReference>
<comment type="caution">
    <text evidence="3">The sequence shown here is derived from an EMBL/GenBank/DDBJ whole genome shotgun (WGS) entry which is preliminary data.</text>
</comment>
<dbReference type="RefSeq" id="WP_265995234.1">
    <property type="nucleotide sequence ID" value="NZ_JAPJDN010000002.1"/>
</dbReference>